<protein>
    <submittedName>
        <fullName evidence="10">Uncharacterized protein</fullName>
    </submittedName>
</protein>
<name>A0A382A7U4_9ZZZZ</name>
<evidence type="ECO:0000256" key="3">
    <source>
        <dbReference type="ARBA" id="ARBA00022723"/>
    </source>
</evidence>
<dbReference type="GO" id="GO:0016020">
    <property type="term" value="C:membrane"/>
    <property type="evidence" value="ECO:0007669"/>
    <property type="project" value="TreeGrafter"/>
</dbReference>
<dbReference type="InterPro" id="IPR001915">
    <property type="entry name" value="Peptidase_M48"/>
</dbReference>
<evidence type="ECO:0000313" key="10">
    <source>
        <dbReference type="EMBL" id="SVA97301.1"/>
    </source>
</evidence>
<accession>A0A382A7U4</accession>
<comment type="cofactor">
    <cofactor evidence="1">
        <name>Zn(2+)</name>
        <dbReference type="ChEBI" id="CHEBI:29105"/>
    </cofactor>
</comment>
<sequence>MAIFNVEGTAFNLMVGDESIQSGELSELSFSERIGNTPRKVVFKDGSVFETQDNNKIDEVAFVGGNKYSISRRIQMLESKWRWALTSVVFLLVFGYFITTVMLPWAGRELAFIVPSKVNETISSGGIRLLDQKWFEPSELSDDKKNEIRESFTDLINTLPNSEFNYKLYFRNIGEANAFSLPAGEIILTDELVRLAENTEQITAILLHEIGHVQHRHVMQQVIRSSLISVAISMATSDLSALEDLVVVLPVFVIESGYSQADEIEADAYMFEHMVSLQMNPIHFANIIQIITQDKSNIDGTTLKYFASHPETSKRIENAIRKSKEFLGDGDVF</sequence>
<evidence type="ECO:0000256" key="7">
    <source>
        <dbReference type="SAM" id="Phobius"/>
    </source>
</evidence>
<feature type="domain" description="DUF7092" evidence="9">
    <location>
        <begin position="15"/>
        <end position="60"/>
    </location>
</feature>
<feature type="transmembrane region" description="Helical" evidence="7">
    <location>
        <begin position="83"/>
        <end position="106"/>
    </location>
</feature>
<dbReference type="InterPro" id="IPR055518">
    <property type="entry name" value="DUF7092"/>
</dbReference>
<keyword evidence="7" id="KW-1133">Transmembrane helix</keyword>
<dbReference type="Pfam" id="PF23368">
    <property type="entry name" value="DUF7092"/>
    <property type="match status" value="1"/>
</dbReference>
<dbReference type="Pfam" id="PF01435">
    <property type="entry name" value="Peptidase_M48"/>
    <property type="match status" value="1"/>
</dbReference>
<reference evidence="10" key="1">
    <citation type="submission" date="2018-05" db="EMBL/GenBank/DDBJ databases">
        <authorList>
            <person name="Lanie J.A."/>
            <person name="Ng W.-L."/>
            <person name="Kazmierczak K.M."/>
            <person name="Andrzejewski T.M."/>
            <person name="Davidsen T.M."/>
            <person name="Wayne K.J."/>
            <person name="Tettelin H."/>
            <person name="Glass J.I."/>
            <person name="Rusch D."/>
            <person name="Podicherti R."/>
            <person name="Tsui H.-C.T."/>
            <person name="Winkler M.E."/>
        </authorList>
    </citation>
    <scope>NUCLEOTIDE SEQUENCE</scope>
</reference>
<dbReference type="InterPro" id="IPR051156">
    <property type="entry name" value="Mito/Outer_Membr_Metalloprot"/>
</dbReference>
<dbReference type="Gene3D" id="3.30.2010.10">
    <property type="entry name" value="Metalloproteases ('zincins'), catalytic domain"/>
    <property type="match status" value="1"/>
</dbReference>
<dbReference type="PANTHER" id="PTHR22726:SF24">
    <property type="entry name" value="M48 FAMILY METALLOPEPTIDASE"/>
    <property type="match status" value="1"/>
</dbReference>
<dbReference type="CDD" id="cd07332">
    <property type="entry name" value="M48C_Oma1_like"/>
    <property type="match status" value="1"/>
</dbReference>
<evidence type="ECO:0000259" key="9">
    <source>
        <dbReference type="Pfam" id="PF23368"/>
    </source>
</evidence>
<keyword evidence="6" id="KW-0482">Metalloprotease</keyword>
<evidence type="ECO:0000259" key="8">
    <source>
        <dbReference type="Pfam" id="PF01435"/>
    </source>
</evidence>
<dbReference type="PANTHER" id="PTHR22726">
    <property type="entry name" value="METALLOENDOPEPTIDASE OMA1"/>
    <property type="match status" value="1"/>
</dbReference>
<keyword evidence="3" id="KW-0479">Metal-binding</keyword>
<dbReference type="EMBL" id="UINC01024173">
    <property type="protein sequence ID" value="SVA97301.1"/>
    <property type="molecule type" value="Genomic_DNA"/>
</dbReference>
<feature type="domain" description="Peptidase M48" evidence="8">
    <location>
        <begin position="146"/>
        <end position="319"/>
    </location>
</feature>
<dbReference type="AlphaFoldDB" id="A0A382A7U4"/>
<proteinExistence type="predicted"/>
<dbReference type="GO" id="GO:0004222">
    <property type="term" value="F:metalloendopeptidase activity"/>
    <property type="evidence" value="ECO:0007669"/>
    <property type="project" value="InterPro"/>
</dbReference>
<keyword evidence="7" id="KW-0472">Membrane</keyword>
<evidence type="ECO:0000256" key="2">
    <source>
        <dbReference type="ARBA" id="ARBA00022670"/>
    </source>
</evidence>
<keyword evidence="4" id="KW-0378">Hydrolase</keyword>
<organism evidence="10">
    <name type="scientific">marine metagenome</name>
    <dbReference type="NCBI Taxonomy" id="408172"/>
    <lineage>
        <taxon>unclassified sequences</taxon>
        <taxon>metagenomes</taxon>
        <taxon>ecological metagenomes</taxon>
    </lineage>
</organism>
<keyword evidence="5" id="KW-0862">Zinc</keyword>
<dbReference type="GO" id="GO:0051603">
    <property type="term" value="P:proteolysis involved in protein catabolic process"/>
    <property type="evidence" value="ECO:0007669"/>
    <property type="project" value="TreeGrafter"/>
</dbReference>
<keyword evidence="7" id="KW-0812">Transmembrane</keyword>
<evidence type="ECO:0000256" key="6">
    <source>
        <dbReference type="ARBA" id="ARBA00023049"/>
    </source>
</evidence>
<keyword evidence="2" id="KW-0645">Protease</keyword>
<dbReference type="GO" id="GO:0046872">
    <property type="term" value="F:metal ion binding"/>
    <property type="evidence" value="ECO:0007669"/>
    <property type="project" value="UniProtKB-KW"/>
</dbReference>
<evidence type="ECO:0000256" key="5">
    <source>
        <dbReference type="ARBA" id="ARBA00022833"/>
    </source>
</evidence>
<evidence type="ECO:0000256" key="4">
    <source>
        <dbReference type="ARBA" id="ARBA00022801"/>
    </source>
</evidence>
<gene>
    <name evidence="10" type="ORF">METZ01_LOCUS150155</name>
</gene>
<evidence type="ECO:0000256" key="1">
    <source>
        <dbReference type="ARBA" id="ARBA00001947"/>
    </source>
</evidence>